<dbReference type="CDD" id="cd00121">
    <property type="entry name" value="MATH"/>
    <property type="match status" value="4"/>
</dbReference>
<dbReference type="SUPFAM" id="SSF49599">
    <property type="entry name" value="TRAF domain-like"/>
    <property type="match status" value="4"/>
</dbReference>
<evidence type="ECO:0000256" key="1">
    <source>
        <dbReference type="ARBA" id="ARBA00004906"/>
    </source>
</evidence>
<organism evidence="5 6">
    <name type="scientific">Quercus suber</name>
    <name type="common">Cork oak</name>
    <dbReference type="NCBI Taxonomy" id="58331"/>
    <lineage>
        <taxon>Eukaryota</taxon>
        <taxon>Viridiplantae</taxon>
        <taxon>Streptophyta</taxon>
        <taxon>Embryophyta</taxon>
        <taxon>Tracheophyta</taxon>
        <taxon>Spermatophyta</taxon>
        <taxon>Magnoliopsida</taxon>
        <taxon>eudicotyledons</taxon>
        <taxon>Gunneridae</taxon>
        <taxon>Pentapetalae</taxon>
        <taxon>rosids</taxon>
        <taxon>fabids</taxon>
        <taxon>Fagales</taxon>
        <taxon>Fagaceae</taxon>
        <taxon>Quercus</taxon>
    </lineage>
</organism>
<comment type="pathway">
    <text evidence="1">Protein modification; protein ubiquitination.</text>
</comment>
<dbReference type="SMART" id="SM00061">
    <property type="entry name" value="MATH"/>
    <property type="match status" value="4"/>
</dbReference>
<dbReference type="InterPro" id="IPR008974">
    <property type="entry name" value="TRAF-like"/>
</dbReference>
<gene>
    <name evidence="5" type="primary">BPM2_3</name>
    <name evidence="5" type="ORF">CFP56_002337</name>
</gene>
<feature type="compositionally biased region" description="Polar residues" evidence="2">
    <location>
        <begin position="530"/>
        <end position="540"/>
    </location>
</feature>
<protein>
    <submittedName>
        <fullName evidence="5">Btb/poz and math domain-containing protein 2</fullName>
    </submittedName>
</protein>
<evidence type="ECO:0000259" key="4">
    <source>
        <dbReference type="PROSITE" id="PS50144"/>
    </source>
</evidence>
<feature type="region of interest" description="Disordered" evidence="2">
    <location>
        <begin position="232"/>
        <end position="298"/>
    </location>
</feature>
<sequence length="1526" mass="169528">MVRIVSPNSQPIDPCWESMSASSSPSSSLSWSAPTPTPMTTSTSMTETVNGSHLFNISGYSLLKGIGIGKCVASNTFTAGGYSWEIYFYPNGKNEQDNATYVSLFIVLASEGTDVRALFELKLLDQSEKTRHKVYSQFSRPPDSGPCTIRKRGIMGCSHFFKRTDLETSDFLKDDCLKVYCRVGVVRSYTEGPEIYSIAVPPSNVGQNLGHLFETGKGTDVNFEVDGETFAAYSEGHSSGPSQRDNEGGSRSRGRRSSWRDNGGGFGSRGNRLSHRRTSTLSCRRTQGPSTPSNEDENNQLGQFLAEQRKLLFASSSPSSSLSWSAPTPTPMTTSTSMTETVNGSHLFNISGYSLLKGIGIGKCVASNTFTAGGYSWEIYFYPNGKNEQDNATYVSLFIVLASEGTDVRALFELKLLDQSEKTRHKVYSQFSRPPDSGPCTIRKRGIMGYRRFFKRTYLETSDYLKDDCLKVHCSVGVVRSYTKGPKIYSIAVPPSNVGQNLEQLFETGKGTDVNFEIDGETFAAHSEGHSSGPSQQDNEGGSGSRGTRLSCPRTRGPSTPSNEDGNNQLGQFLAKQRNLLFLRSCIEDVNRKRKKRKERLKSIVAQERVSRINKMPRDWFPASSELLEIGEVVKEIGEAAEKGELNGLVLMVVWNSPHLARRDVTDRSLLGVHVSEFFSFIFFVLVGSNSDSDDDIDVDDRDGEWVPPVQYLRVLALERYWDRKMRGPIDPCWESMSASSSPSSSLSWSAPTPTPMTTSTSMTETVNGSHLFNISGYSLLKGIGIGKCVASNTFTAGGYSWEIYFYPNGKNEQDNATYVSLFIVLASEGTDVRALFELKLLDQSEKTRHKVYSQFSRPPDSGPCTIRKRGIMGCSHFFKRTDLETSDYLKDDCLKVYCRVGVVRSYTEGPEIYSIAVPPSNVGQNLGHLFETGKGTDVNFEVDGETFAAYSEGHSSGPSQRDNEGGSRSRGRRSSWRDNGGGFGSRGNRLSHRRTSTLSCRRTQADVFFFFFIFFVWVDSDDDDDDDDIDVDDRDGYSLSKGMGIGNCVASDTFTAGGYSWAIYFYPDGKNVQDNATYVSLFLVLASEGTDVRALLELKLLDQSGKERHKVHIQFDSGPYTFGNRGQMGSKRFFKRTDLETSDYLKDDCIKVHCSVGVVRSYTKGPKIYSIAVPPPNIGQNLGQLFETGKGTDVNFEVDGKTFAVHSEGHSSDYEGSLPERTASQPPSHVEDPSGSFLERYPQFPPWSCQVKNQDGSIRCMQLERPKQAPNVPWTGPIGADLFDECMLMIESLKQAIYTQSDQKVSSRAQLAESFIQTLEKCFEALRVGVGPSQPDNEGGSRSRGTRSSRRDNGGGSGSRGTRLFRRRTLKLSRRRTRGPSTPSNEDENNQLGRFLAKQGNLLFLVFLFMFMFMFFLFLFLFLFFATSTLKSFFHIIQIPPDLPALPKTIFSAKPMAFMTLSIISSPALVSLKNNTWRIIERPCNLSKFAFVVSDHITIIIINLFGMEHQQPKTFVPNISPSKIL</sequence>
<accession>A0AAW0IL75</accession>
<feature type="domain" description="MATH" evidence="4">
    <location>
        <begin position="343"/>
        <end position="476"/>
    </location>
</feature>
<feature type="transmembrane region" description="Helical" evidence="3">
    <location>
        <begin position="1403"/>
        <end position="1427"/>
    </location>
</feature>
<feature type="region of interest" description="Disordered" evidence="2">
    <location>
        <begin position="1208"/>
        <end position="1236"/>
    </location>
</feature>
<keyword evidence="3" id="KW-0812">Transmembrane</keyword>
<feature type="compositionally biased region" description="Polar residues" evidence="2">
    <location>
        <begin position="279"/>
        <end position="293"/>
    </location>
</feature>
<feature type="domain" description="MATH" evidence="4">
    <location>
        <begin position="1028"/>
        <end position="1157"/>
    </location>
</feature>
<reference evidence="5 6" key="1">
    <citation type="journal article" date="2018" name="Sci. Data">
        <title>The draft genome sequence of cork oak.</title>
        <authorList>
            <person name="Ramos A.M."/>
            <person name="Usie A."/>
            <person name="Barbosa P."/>
            <person name="Barros P.M."/>
            <person name="Capote T."/>
            <person name="Chaves I."/>
            <person name="Simoes F."/>
            <person name="Abreu I."/>
            <person name="Carrasquinho I."/>
            <person name="Faro C."/>
            <person name="Guimaraes J.B."/>
            <person name="Mendonca D."/>
            <person name="Nobrega F."/>
            <person name="Rodrigues L."/>
            <person name="Saibo N.J.M."/>
            <person name="Varela M.C."/>
            <person name="Egas C."/>
            <person name="Matos J."/>
            <person name="Miguel C.M."/>
            <person name="Oliveira M.M."/>
            <person name="Ricardo C.P."/>
            <person name="Goncalves S."/>
        </authorList>
    </citation>
    <scope>NUCLEOTIDE SEQUENCE [LARGE SCALE GENOMIC DNA]</scope>
    <source>
        <strain evidence="6">cv. HL8</strain>
    </source>
</reference>
<feature type="compositionally biased region" description="Polar residues" evidence="2">
    <location>
        <begin position="557"/>
        <end position="569"/>
    </location>
</feature>
<evidence type="ECO:0000313" key="5">
    <source>
        <dbReference type="EMBL" id="KAK7815054.1"/>
    </source>
</evidence>
<keyword evidence="3" id="KW-0472">Membrane</keyword>
<keyword evidence="3" id="KW-1133">Transmembrane helix</keyword>
<dbReference type="PROSITE" id="PS50144">
    <property type="entry name" value="MATH"/>
    <property type="match status" value="4"/>
</dbReference>
<feature type="region of interest" description="Disordered" evidence="2">
    <location>
        <begin position="1331"/>
        <end position="1363"/>
    </location>
</feature>
<evidence type="ECO:0000256" key="3">
    <source>
        <dbReference type="SAM" id="Phobius"/>
    </source>
</evidence>
<evidence type="ECO:0000313" key="6">
    <source>
        <dbReference type="Proteomes" id="UP000237347"/>
    </source>
</evidence>
<comment type="caution">
    <text evidence="5">The sequence shown here is derived from an EMBL/GenBank/DDBJ whole genome shotgun (WGS) entry which is preliminary data.</text>
</comment>
<keyword evidence="6" id="KW-1185">Reference proteome</keyword>
<feature type="domain" description="MATH" evidence="4">
    <location>
        <begin position="50"/>
        <end position="183"/>
    </location>
</feature>
<feature type="region of interest" description="Disordered" evidence="2">
    <location>
        <begin position="317"/>
        <end position="338"/>
    </location>
</feature>
<feature type="region of interest" description="Disordered" evidence="2">
    <location>
        <begin position="525"/>
        <end position="569"/>
    </location>
</feature>
<feature type="domain" description="MATH" evidence="4">
    <location>
        <begin position="768"/>
        <end position="901"/>
    </location>
</feature>
<dbReference type="Pfam" id="PF22486">
    <property type="entry name" value="MATH_2"/>
    <property type="match status" value="4"/>
</dbReference>
<dbReference type="PANTHER" id="PTHR26379:SF187">
    <property type="entry name" value="OS07G0655300 PROTEIN"/>
    <property type="match status" value="1"/>
</dbReference>
<feature type="region of interest" description="Disordered" evidence="2">
    <location>
        <begin position="738"/>
        <end position="763"/>
    </location>
</feature>
<feature type="region of interest" description="Disordered" evidence="2">
    <location>
        <begin position="951"/>
        <end position="991"/>
    </location>
</feature>
<feature type="region of interest" description="Disordered" evidence="2">
    <location>
        <begin position="13"/>
        <end position="45"/>
    </location>
</feature>
<dbReference type="Gene3D" id="3.30.710.10">
    <property type="entry name" value="Potassium Channel Kv1.1, Chain A"/>
    <property type="match status" value="2"/>
</dbReference>
<evidence type="ECO:0000256" key="2">
    <source>
        <dbReference type="SAM" id="MobiDB-lite"/>
    </source>
</evidence>
<dbReference type="InterPro" id="IPR045005">
    <property type="entry name" value="BPM1-6"/>
</dbReference>
<dbReference type="InterPro" id="IPR002083">
    <property type="entry name" value="MATH/TRAF_dom"/>
</dbReference>
<dbReference type="PANTHER" id="PTHR26379">
    <property type="entry name" value="BTB/POZ AND MATH DOMAIN-CONTAINING PROTEIN 1"/>
    <property type="match status" value="1"/>
</dbReference>
<proteinExistence type="predicted"/>
<dbReference type="InterPro" id="IPR011333">
    <property type="entry name" value="SKP1/BTB/POZ_sf"/>
</dbReference>
<dbReference type="Gene3D" id="2.60.210.10">
    <property type="entry name" value="Apoptosis, Tumor Necrosis Factor Receptor Associated Protein 2, Chain A"/>
    <property type="match status" value="4"/>
</dbReference>
<dbReference type="GO" id="GO:0016567">
    <property type="term" value="P:protein ubiquitination"/>
    <property type="evidence" value="ECO:0007669"/>
    <property type="project" value="InterPro"/>
</dbReference>
<feature type="compositionally biased region" description="Low complexity" evidence="2">
    <location>
        <begin position="18"/>
        <end position="45"/>
    </location>
</feature>
<dbReference type="EMBL" id="PKMF04001041">
    <property type="protein sequence ID" value="KAK7815054.1"/>
    <property type="molecule type" value="Genomic_DNA"/>
</dbReference>
<dbReference type="Proteomes" id="UP000237347">
    <property type="component" value="Unassembled WGS sequence"/>
</dbReference>
<name>A0AAW0IL75_QUESU</name>